<gene>
    <name evidence="2" type="ORF">SAMN05444148_1066</name>
</gene>
<dbReference type="InterPro" id="IPR036034">
    <property type="entry name" value="PDZ_sf"/>
</dbReference>
<dbReference type="GO" id="GO:0008235">
    <property type="term" value="F:metalloexopeptidase activity"/>
    <property type="evidence" value="ECO:0007669"/>
    <property type="project" value="InterPro"/>
</dbReference>
<keyword evidence="3" id="KW-1185">Reference proteome</keyword>
<dbReference type="InterPro" id="IPR001478">
    <property type="entry name" value="PDZ"/>
</dbReference>
<evidence type="ECO:0000313" key="2">
    <source>
        <dbReference type="EMBL" id="SHG83730.1"/>
    </source>
</evidence>
<dbReference type="OrthoDB" id="1521787at2"/>
<dbReference type="RefSeq" id="WP_073083955.1">
    <property type="nucleotide sequence ID" value="NZ_FQWS01000001.1"/>
</dbReference>
<dbReference type="CDD" id="cd05663">
    <property type="entry name" value="M28_like_PA_PDZ_associated"/>
    <property type="match status" value="1"/>
</dbReference>
<evidence type="ECO:0000313" key="3">
    <source>
        <dbReference type="Proteomes" id="UP000184522"/>
    </source>
</evidence>
<evidence type="ECO:0000259" key="1">
    <source>
        <dbReference type="SMART" id="SM00228"/>
    </source>
</evidence>
<dbReference type="AlphaFoldDB" id="A0A1M5N2D5"/>
<dbReference type="SUPFAM" id="SSF53187">
    <property type="entry name" value="Zn-dependent exopeptidases"/>
    <property type="match status" value="1"/>
</dbReference>
<proteinExistence type="predicted"/>
<dbReference type="PANTHER" id="PTHR12147:SF26">
    <property type="entry name" value="PEPTIDASE M28 DOMAIN-CONTAINING PROTEIN"/>
    <property type="match status" value="1"/>
</dbReference>
<feature type="domain" description="PDZ" evidence="1">
    <location>
        <begin position="333"/>
        <end position="405"/>
    </location>
</feature>
<dbReference type="SMART" id="SM00228">
    <property type="entry name" value="PDZ"/>
    <property type="match status" value="1"/>
</dbReference>
<dbReference type="SUPFAM" id="SSF50156">
    <property type="entry name" value="PDZ domain-like"/>
    <property type="match status" value="1"/>
</dbReference>
<dbReference type="PANTHER" id="PTHR12147">
    <property type="entry name" value="METALLOPEPTIDASE M28 FAMILY MEMBER"/>
    <property type="match status" value="1"/>
</dbReference>
<organism evidence="2 3">
    <name type="scientific">Winogradskyella jejuensis</name>
    <dbReference type="NCBI Taxonomy" id="1089305"/>
    <lineage>
        <taxon>Bacteria</taxon>
        <taxon>Pseudomonadati</taxon>
        <taxon>Bacteroidota</taxon>
        <taxon>Flavobacteriia</taxon>
        <taxon>Flavobacteriales</taxon>
        <taxon>Flavobacteriaceae</taxon>
        <taxon>Winogradskyella</taxon>
    </lineage>
</organism>
<dbReference type="Pfam" id="PF13180">
    <property type="entry name" value="PDZ_2"/>
    <property type="match status" value="1"/>
</dbReference>
<dbReference type="STRING" id="1089305.SAMN05444148_1066"/>
<dbReference type="Gene3D" id="2.30.42.10">
    <property type="match status" value="1"/>
</dbReference>
<accession>A0A1M5N2D5</accession>
<dbReference type="PROSITE" id="PS51257">
    <property type="entry name" value="PROKAR_LIPOPROTEIN"/>
    <property type="match status" value="1"/>
</dbReference>
<reference evidence="3" key="1">
    <citation type="submission" date="2016-11" db="EMBL/GenBank/DDBJ databases">
        <authorList>
            <person name="Varghese N."/>
            <person name="Submissions S."/>
        </authorList>
    </citation>
    <scope>NUCLEOTIDE SEQUENCE [LARGE SCALE GENOMIC DNA]</scope>
    <source>
        <strain evidence="3">DSM 25330</strain>
    </source>
</reference>
<dbReference type="InterPro" id="IPR007484">
    <property type="entry name" value="Peptidase_M28"/>
</dbReference>
<sequence>MKKIALLFIVLFVFACKNEPKQAENKIKDDVTFLADDKLEGRQTGTPGEKAASGYISERFKDIGLLPKGTEGFIQSFSFKPKTDPHKEVEFTTNADSTITGRNVIGFIDNNAENTIVIGAHYDHLGFGGEGSLYREKDKAIHNGADDNASGVAVMLNLADRLKVRNETAETKDNNNYLFMAFSGEEMGLLGSNYFSKNPTIDTKSINYMINMDMVGRMKADSTLAVYGVGTSPMFKQTLKANNEKFKLVENESGVGPSDHTSFYLIDIPVLHFFTGQHEDYHKPGDDSEKLNYGGMNLISEYIFTIITDLNDNGKLAFRKTKNESEEVPRFKVGLGVVPDYLFDGKGMRIDGTREDTPASNAGLQKGDIVIKLGDADVTDMMSYMKALSTFEKGDETSISVKRGEDIIETTVKF</sequence>
<dbReference type="GO" id="GO:0006508">
    <property type="term" value="P:proteolysis"/>
    <property type="evidence" value="ECO:0007669"/>
    <property type="project" value="InterPro"/>
</dbReference>
<dbReference type="EMBL" id="FQWS01000001">
    <property type="protein sequence ID" value="SHG83730.1"/>
    <property type="molecule type" value="Genomic_DNA"/>
</dbReference>
<dbReference type="Gene3D" id="3.40.630.10">
    <property type="entry name" value="Zn peptidases"/>
    <property type="match status" value="1"/>
</dbReference>
<protein>
    <submittedName>
        <fullName evidence="2">PDZ domain-containing protein</fullName>
    </submittedName>
</protein>
<dbReference type="InterPro" id="IPR045175">
    <property type="entry name" value="M28_fam"/>
</dbReference>
<name>A0A1M5N2D5_9FLAO</name>
<dbReference type="Pfam" id="PF04389">
    <property type="entry name" value="Peptidase_M28"/>
    <property type="match status" value="1"/>
</dbReference>
<dbReference type="Proteomes" id="UP000184522">
    <property type="component" value="Unassembled WGS sequence"/>
</dbReference>